<protein>
    <submittedName>
        <fullName evidence="2">3'-5' exonuclease</fullName>
    </submittedName>
</protein>
<sequence>MRFAAEERMEQGLGRLRLERPLVILDLEATGLDVTLERIVEIAVLRVSPNGHREEFHTYVNPEMAIPVEATQVHRIDDQMVQSAPTFAEIADRVFDLLQGADLAGFNHVRFDLPLLREEFRRARVDWDWGGVKLLDAQAIYHKMEPRDLSAAYRFYCRRDLEGAHGALADTRATLEVLVAQLDHYPQLPADIEQLDEQFGRRDDRFVDRERRFFWRDGEPTFNFGEYKGRSLREVADEYPEYLDWILRKNFSDEVKAIAQDALRGTIRRRGDGKS</sequence>
<dbReference type="SMART" id="SM00479">
    <property type="entry name" value="EXOIII"/>
    <property type="match status" value="1"/>
</dbReference>
<reference evidence="2" key="1">
    <citation type="submission" date="2020-04" db="EMBL/GenBank/DDBJ databases">
        <authorList>
            <person name="Zhang T."/>
        </authorList>
    </citation>
    <scope>NUCLEOTIDE SEQUENCE</scope>
    <source>
        <strain evidence="2">HKST-UBA02</strain>
    </source>
</reference>
<dbReference type="InterPro" id="IPR046768">
    <property type="entry name" value="ExoX-like_C"/>
</dbReference>
<dbReference type="Pfam" id="PF20600">
    <property type="entry name" value="ExoX-like_C"/>
    <property type="match status" value="1"/>
</dbReference>
<dbReference type="Proteomes" id="UP000739538">
    <property type="component" value="Unassembled WGS sequence"/>
</dbReference>
<dbReference type="Gene3D" id="3.30.420.10">
    <property type="entry name" value="Ribonuclease H-like superfamily/Ribonuclease H"/>
    <property type="match status" value="1"/>
</dbReference>
<dbReference type="PANTHER" id="PTHR30231">
    <property type="entry name" value="DNA POLYMERASE III SUBUNIT EPSILON"/>
    <property type="match status" value="1"/>
</dbReference>
<dbReference type="AlphaFoldDB" id="A0A956SDW1"/>
<evidence type="ECO:0000259" key="1">
    <source>
        <dbReference type="SMART" id="SM00479"/>
    </source>
</evidence>
<feature type="domain" description="Exonuclease" evidence="1">
    <location>
        <begin position="21"/>
        <end position="187"/>
    </location>
</feature>
<keyword evidence="2" id="KW-0378">Hydrolase</keyword>
<dbReference type="GO" id="GO:0045004">
    <property type="term" value="P:DNA replication proofreading"/>
    <property type="evidence" value="ECO:0007669"/>
    <property type="project" value="TreeGrafter"/>
</dbReference>
<dbReference type="EMBL" id="JAGQHS010000080">
    <property type="protein sequence ID" value="MCA9757072.1"/>
    <property type="molecule type" value="Genomic_DNA"/>
</dbReference>
<keyword evidence="2" id="KW-0540">Nuclease</keyword>
<dbReference type="GO" id="GO:0003676">
    <property type="term" value="F:nucleic acid binding"/>
    <property type="evidence" value="ECO:0007669"/>
    <property type="project" value="InterPro"/>
</dbReference>
<comment type="caution">
    <text evidence="2">The sequence shown here is derived from an EMBL/GenBank/DDBJ whole genome shotgun (WGS) entry which is preliminary data.</text>
</comment>
<accession>A0A956SDW1</accession>
<gene>
    <name evidence="2" type="ORF">KDA27_14805</name>
</gene>
<organism evidence="2 3">
    <name type="scientific">Eiseniibacteriota bacterium</name>
    <dbReference type="NCBI Taxonomy" id="2212470"/>
    <lineage>
        <taxon>Bacteria</taxon>
        <taxon>Candidatus Eiseniibacteriota</taxon>
    </lineage>
</organism>
<dbReference type="PANTHER" id="PTHR30231:SF41">
    <property type="entry name" value="DNA POLYMERASE III SUBUNIT EPSILON"/>
    <property type="match status" value="1"/>
</dbReference>
<dbReference type="GO" id="GO:0008408">
    <property type="term" value="F:3'-5' exonuclease activity"/>
    <property type="evidence" value="ECO:0007669"/>
    <property type="project" value="TreeGrafter"/>
</dbReference>
<evidence type="ECO:0000313" key="3">
    <source>
        <dbReference type="Proteomes" id="UP000739538"/>
    </source>
</evidence>
<proteinExistence type="predicted"/>
<reference evidence="2" key="2">
    <citation type="journal article" date="2021" name="Microbiome">
        <title>Successional dynamics and alternative stable states in a saline activated sludge microbial community over 9 years.</title>
        <authorList>
            <person name="Wang Y."/>
            <person name="Ye J."/>
            <person name="Ju F."/>
            <person name="Liu L."/>
            <person name="Boyd J.A."/>
            <person name="Deng Y."/>
            <person name="Parks D.H."/>
            <person name="Jiang X."/>
            <person name="Yin X."/>
            <person name="Woodcroft B.J."/>
            <person name="Tyson G.W."/>
            <person name="Hugenholtz P."/>
            <person name="Polz M.F."/>
            <person name="Zhang T."/>
        </authorList>
    </citation>
    <scope>NUCLEOTIDE SEQUENCE</scope>
    <source>
        <strain evidence="2">HKST-UBA02</strain>
    </source>
</reference>
<evidence type="ECO:0000313" key="2">
    <source>
        <dbReference type="EMBL" id="MCA9757072.1"/>
    </source>
</evidence>
<dbReference type="InterPro" id="IPR013520">
    <property type="entry name" value="Ribonucl_H"/>
</dbReference>
<dbReference type="InterPro" id="IPR012337">
    <property type="entry name" value="RNaseH-like_sf"/>
</dbReference>
<dbReference type="SUPFAM" id="SSF53098">
    <property type="entry name" value="Ribonuclease H-like"/>
    <property type="match status" value="1"/>
</dbReference>
<dbReference type="CDD" id="cd06127">
    <property type="entry name" value="DEDDh"/>
    <property type="match status" value="1"/>
</dbReference>
<keyword evidence="2" id="KW-0269">Exonuclease</keyword>
<dbReference type="InterPro" id="IPR036397">
    <property type="entry name" value="RNaseH_sf"/>
</dbReference>
<dbReference type="Pfam" id="PF00929">
    <property type="entry name" value="RNase_T"/>
    <property type="match status" value="1"/>
</dbReference>
<name>A0A956SDW1_UNCEI</name>
<dbReference type="GO" id="GO:0005829">
    <property type="term" value="C:cytosol"/>
    <property type="evidence" value="ECO:0007669"/>
    <property type="project" value="TreeGrafter"/>
</dbReference>